<organism evidence="3">
    <name type="scientific">freshwater metagenome</name>
    <dbReference type="NCBI Taxonomy" id="449393"/>
    <lineage>
        <taxon>unclassified sequences</taxon>
        <taxon>metagenomes</taxon>
        <taxon>ecological metagenomes</taxon>
    </lineage>
</organism>
<feature type="transmembrane region" description="Helical" evidence="1">
    <location>
        <begin position="231"/>
        <end position="250"/>
    </location>
</feature>
<keyword evidence="1" id="KW-0472">Membrane</keyword>
<feature type="domain" description="Urate oxidase N-terminal" evidence="2">
    <location>
        <begin position="101"/>
        <end position="201"/>
    </location>
</feature>
<gene>
    <name evidence="3" type="ORF">UFOPK1722_00126</name>
</gene>
<protein>
    <submittedName>
        <fullName evidence="3">Unannotated protein</fullName>
    </submittedName>
</protein>
<accession>A0A6J6DR55</accession>
<dbReference type="EMBL" id="CAEZTS010000006">
    <property type="protein sequence ID" value="CAB4566740.1"/>
    <property type="molecule type" value="Genomic_DNA"/>
</dbReference>
<dbReference type="AlphaFoldDB" id="A0A6J6DR55"/>
<evidence type="ECO:0000313" key="3">
    <source>
        <dbReference type="EMBL" id="CAB4566740.1"/>
    </source>
</evidence>
<evidence type="ECO:0000259" key="2">
    <source>
        <dbReference type="Pfam" id="PF06181"/>
    </source>
</evidence>
<feature type="transmembrane region" description="Helical" evidence="1">
    <location>
        <begin position="102"/>
        <end position="122"/>
    </location>
</feature>
<feature type="transmembrane region" description="Helical" evidence="1">
    <location>
        <begin position="161"/>
        <end position="178"/>
    </location>
</feature>
<name>A0A6J6DR55_9ZZZZ</name>
<dbReference type="Pfam" id="PF06181">
    <property type="entry name" value="Urate_ox_N"/>
    <property type="match status" value="1"/>
</dbReference>
<evidence type="ECO:0000256" key="1">
    <source>
        <dbReference type="SAM" id="Phobius"/>
    </source>
</evidence>
<keyword evidence="1" id="KW-1133">Transmembrane helix</keyword>
<feature type="transmembrane region" description="Helical" evidence="1">
    <location>
        <begin position="15"/>
        <end position="42"/>
    </location>
</feature>
<keyword evidence="1" id="KW-0812">Transmembrane</keyword>
<proteinExistence type="predicted"/>
<sequence length="252" mass="27607">MELFSQEGLAFLTRWLHVLAGITWIGLLYYFNVVQVPAFAAYGDEGKARNISIDKLARRALWWFRWAAVVTLVFGLLIIGVTENYMQDFMSETSGYGLPHNAAIFVGMVLGITMAANVWMVIWKNQKVVLANAANVIAGGEADPGAAAAGRRAVLASRQNMIFSLSMLFYMVGASHFFGPLYDGNDAGKAWTFVIISVVIGGILQLNALGKFGGTANTNKLLWPYESHKNAMYTAVGLWVVLYILGEILLKA</sequence>
<reference evidence="3" key="1">
    <citation type="submission" date="2020-05" db="EMBL/GenBank/DDBJ databases">
        <authorList>
            <person name="Chiriac C."/>
            <person name="Salcher M."/>
            <person name="Ghai R."/>
            <person name="Kavagutti S V."/>
        </authorList>
    </citation>
    <scope>NUCLEOTIDE SEQUENCE</scope>
</reference>
<dbReference type="InterPro" id="IPR010389">
    <property type="entry name" value="Urate_ox_N"/>
</dbReference>
<feature type="transmembrane region" description="Helical" evidence="1">
    <location>
        <begin position="63"/>
        <end position="82"/>
    </location>
</feature>
<feature type="transmembrane region" description="Helical" evidence="1">
    <location>
        <begin position="190"/>
        <end position="210"/>
    </location>
</feature>